<dbReference type="CDD" id="cd04301">
    <property type="entry name" value="NAT_SF"/>
    <property type="match status" value="1"/>
</dbReference>
<gene>
    <name evidence="2" type="ORF">SM124_02735</name>
</gene>
<dbReference type="PANTHER" id="PTHR37817:SF1">
    <property type="entry name" value="N-ACETYLTRANSFERASE EIS"/>
    <property type="match status" value="1"/>
</dbReference>
<dbReference type="Proteomes" id="UP001290455">
    <property type="component" value="Unassembled WGS sequence"/>
</dbReference>
<dbReference type="Gene3D" id="3.40.630.30">
    <property type="match status" value="2"/>
</dbReference>
<keyword evidence="2" id="KW-0808">Transferase</keyword>
<dbReference type="SUPFAM" id="SSF55718">
    <property type="entry name" value="SCP-like"/>
    <property type="match status" value="1"/>
</dbReference>
<accession>A0ABU5IU45</accession>
<feature type="domain" description="N-acetyltransferase" evidence="1">
    <location>
        <begin position="1"/>
        <end position="141"/>
    </location>
</feature>
<dbReference type="InterPro" id="IPR000182">
    <property type="entry name" value="GNAT_dom"/>
</dbReference>
<dbReference type="PROSITE" id="PS51186">
    <property type="entry name" value="GNAT"/>
    <property type="match status" value="1"/>
</dbReference>
<keyword evidence="2" id="KW-0012">Acyltransferase</keyword>
<evidence type="ECO:0000313" key="3">
    <source>
        <dbReference type="Proteomes" id="UP001290455"/>
    </source>
</evidence>
<proteinExistence type="predicted"/>
<name>A0ABU5IU45_9BACI</name>
<dbReference type="Pfam" id="PF17668">
    <property type="entry name" value="Acetyltransf_17"/>
    <property type="match status" value="1"/>
</dbReference>
<dbReference type="Gene3D" id="3.30.1050.10">
    <property type="entry name" value="SCP2 sterol-binding domain"/>
    <property type="match status" value="1"/>
</dbReference>
<dbReference type="GO" id="GO:0016746">
    <property type="term" value="F:acyltransferase activity"/>
    <property type="evidence" value="ECO:0007669"/>
    <property type="project" value="UniProtKB-KW"/>
</dbReference>
<protein>
    <submittedName>
        <fullName evidence="2">GNAT family N-acetyltransferase</fullName>
        <ecNumber evidence="2">2.3.1.-</ecNumber>
    </submittedName>
</protein>
<sequence length="390" mass="45581">MEIKKLTEKDYLESMNLSMYAFQYEVPEADIPKRKETLKEHNVLCIWDDEQLAAKLHILPLSVYVQGQEWKMGGVAGVATYPEYRRRGFVKSLILESLKEMREAKQIISLLHPFDIGFYRKFGWEIMSDYKKSTIEKLDLKKVGEVSGVVKRFTKEKHTSQIEDIYKEFAKQYSGTLVRTTKWWLNHVYHNQQVAVYFNEQGHGKGYIVYSLKDNVMDIQEVVTLNHEAEKGLWNFICQHDSMVDKVNIITSIHTNFPYYLNQPKVKMEVYPYFMARIVDVERCLELFTFNSTDKDVFLHVDDSFSPWNNGTYQISSTGVKVFKNKPGSQCTNPPKVGIHLNINALTAILLGYKRPQELFYLEEISGRTEDIEALESLVPNQKSFFYDFF</sequence>
<dbReference type="InterPro" id="IPR025559">
    <property type="entry name" value="Eis_dom"/>
</dbReference>
<dbReference type="EMBL" id="JAXOFX010000001">
    <property type="protein sequence ID" value="MDZ5470659.1"/>
    <property type="molecule type" value="Genomic_DNA"/>
</dbReference>
<dbReference type="InterPro" id="IPR041380">
    <property type="entry name" value="Acetyltransf_17"/>
</dbReference>
<dbReference type="RefSeq" id="WP_322444952.1">
    <property type="nucleotide sequence ID" value="NZ_JAXOFX010000001.1"/>
</dbReference>
<reference evidence="2 3" key="1">
    <citation type="submission" date="2023-11" db="EMBL/GenBank/DDBJ databases">
        <title>Bacillus jintuensis, isolated from a mudflat on the Beibu Gulf coast.</title>
        <authorList>
            <person name="Li M."/>
        </authorList>
    </citation>
    <scope>NUCLEOTIDE SEQUENCE [LARGE SCALE GENOMIC DNA]</scope>
    <source>
        <strain evidence="2 3">31A1R</strain>
    </source>
</reference>
<evidence type="ECO:0000313" key="2">
    <source>
        <dbReference type="EMBL" id="MDZ5470659.1"/>
    </source>
</evidence>
<dbReference type="Pfam" id="PF13527">
    <property type="entry name" value="Acetyltransf_9"/>
    <property type="match status" value="1"/>
</dbReference>
<dbReference type="Pfam" id="PF13530">
    <property type="entry name" value="SCP2_2"/>
    <property type="match status" value="1"/>
</dbReference>
<comment type="caution">
    <text evidence="2">The sequence shown here is derived from an EMBL/GenBank/DDBJ whole genome shotgun (WGS) entry which is preliminary data.</text>
</comment>
<keyword evidence="3" id="KW-1185">Reference proteome</keyword>
<dbReference type="EC" id="2.3.1.-" evidence="2"/>
<dbReference type="InterPro" id="IPR016181">
    <property type="entry name" value="Acyl_CoA_acyltransferase"/>
</dbReference>
<dbReference type="PANTHER" id="PTHR37817">
    <property type="entry name" value="N-ACETYLTRANSFERASE EIS"/>
    <property type="match status" value="1"/>
</dbReference>
<dbReference type="InterPro" id="IPR036527">
    <property type="entry name" value="SCP2_sterol-bd_dom_sf"/>
</dbReference>
<organism evidence="2 3">
    <name type="scientific">Robertmurraya mangrovi</name>
    <dbReference type="NCBI Taxonomy" id="3098077"/>
    <lineage>
        <taxon>Bacteria</taxon>
        <taxon>Bacillati</taxon>
        <taxon>Bacillota</taxon>
        <taxon>Bacilli</taxon>
        <taxon>Bacillales</taxon>
        <taxon>Bacillaceae</taxon>
        <taxon>Robertmurraya</taxon>
    </lineage>
</organism>
<dbReference type="SUPFAM" id="SSF55729">
    <property type="entry name" value="Acyl-CoA N-acyltransferases (Nat)"/>
    <property type="match status" value="1"/>
</dbReference>
<dbReference type="InterPro" id="IPR051554">
    <property type="entry name" value="Acetyltransferase_Eis"/>
</dbReference>
<evidence type="ECO:0000259" key="1">
    <source>
        <dbReference type="PROSITE" id="PS51186"/>
    </source>
</evidence>